<evidence type="ECO:0000256" key="2">
    <source>
        <dbReference type="ARBA" id="ARBA00003015"/>
    </source>
</evidence>
<comment type="pathway">
    <text evidence="7">tRNA modification; N(7)-methylguanine-tRNA biosynthesis.</text>
</comment>
<organism evidence="8 9">
    <name type="scientific">Spongisporangium articulatum</name>
    <dbReference type="NCBI Taxonomy" id="3362603"/>
    <lineage>
        <taxon>Bacteria</taxon>
        <taxon>Bacillati</taxon>
        <taxon>Actinomycetota</taxon>
        <taxon>Actinomycetes</taxon>
        <taxon>Kineosporiales</taxon>
        <taxon>Kineosporiaceae</taxon>
        <taxon>Spongisporangium</taxon>
    </lineage>
</organism>
<proteinExistence type="inferred from homology"/>
<dbReference type="SUPFAM" id="SSF53335">
    <property type="entry name" value="S-adenosyl-L-methionine-dependent methyltransferases"/>
    <property type="match status" value="1"/>
</dbReference>
<feature type="binding site" evidence="7">
    <location>
        <position position="138"/>
    </location>
    <ligand>
        <name>substrate</name>
    </ligand>
</feature>
<evidence type="ECO:0000256" key="1">
    <source>
        <dbReference type="ARBA" id="ARBA00000142"/>
    </source>
</evidence>
<keyword evidence="6 7" id="KW-0819">tRNA processing</keyword>
<reference evidence="8 9" key="1">
    <citation type="submission" date="2024-10" db="EMBL/GenBank/DDBJ databases">
        <title>The Natural Products Discovery Center: Release of the First 8490 Sequenced Strains for Exploring Actinobacteria Biosynthetic Diversity.</title>
        <authorList>
            <person name="Kalkreuter E."/>
            <person name="Kautsar S.A."/>
            <person name="Yang D."/>
            <person name="Bader C.D."/>
            <person name="Teijaro C.N."/>
            <person name="Fluegel L."/>
            <person name="Davis C.M."/>
            <person name="Simpson J.R."/>
            <person name="Lauterbach L."/>
            <person name="Steele A.D."/>
            <person name="Gui C."/>
            <person name="Meng S."/>
            <person name="Li G."/>
            <person name="Viehrig K."/>
            <person name="Ye F."/>
            <person name="Su P."/>
            <person name="Kiefer A.F."/>
            <person name="Nichols A."/>
            <person name="Cepeda A.J."/>
            <person name="Yan W."/>
            <person name="Fan B."/>
            <person name="Jiang Y."/>
            <person name="Adhikari A."/>
            <person name="Zheng C.-J."/>
            <person name="Schuster L."/>
            <person name="Cowan T.M."/>
            <person name="Smanski M.J."/>
            <person name="Chevrette M.G."/>
            <person name="De Carvalho L.P.S."/>
            <person name="Shen B."/>
        </authorList>
    </citation>
    <scope>NUCLEOTIDE SEQUENCE [LARGE SCALE GENOMIC DNA]</scope>
    <source>
        <strain evidence="8 9">NPDC049639</strain>
    </source>
</reference>
<evidence type="ECO:0000313" key="9">
    <source>
        <dbReference type="Proteomes" id="UP001612915"/>
    </source>
</evidence>
<evidence type="ECO:0000256" key="7">
    <source>
        <dbReference type="HAMAP-Rule" id="MF_01057"/>
    </source>
</evidence>
<evidence type="ECO:0000256" key="6">
    <source>
        <dbReference type="ARBA" id="ARBA00022694"/>
    </source>
</evidence>
<dbReference type="InterPro" id="IPR055361">
    <property type="entry name" value="tRNA_methyltr_TrmB_bact"/>
</dbReference>
<dbReference type="GO" id="GO:0008176">
    <property type="term" value="F:tRNA (guanine(46)-N7)-methyltransferase activity"/>
    <property type="evidence" value="ECO:0007669"/>
    <property type="project" value="UniProtKB-EC"/>
</dbReference>
<dbReference type="EMBL" id="JBITLV010000008">
    <property type="protein sequence ID" value="MFI7589654.1"/>
    <property type="molecule type" value="Genomic_DNA"/>
</dbReference>
<dbReference type="EC" id="2.1.1.33" evidence="7"/>
<dbReference type="RefSeq" id="WP_398284255.1">
    <property type="nucleotide sequence ID" value="NZ_JBITLV010000008.1"/>
</dbReference>
<feature type="binding site" evidence="7">
    <location>
        <position position="111"/>
    </location>
    <ligand>
        <name>S-adenosyl-L-methionine</name>
        <dbReference type="ChEBI" id="CHEBI:59789"/>
    </ligand>
</feature>
<dbReference type="InterPro" id="IPR003358">
    <property type="entry name" value="tRNA_(Gua-N-7)_MeTrfase_Trmb"/>
</dbReference>
<feature type="binding site" evidence="7">
    <location>
        <begin position="203"/>
        <end position="206"/>
    </location>
    <ligand>
        <name>substrate</name>
    </ligand>
</feature>
<dbReference type="Proteomes" id="UP001612915">
    <property type="component" value="Unassembled WGS sequence"/>
</dbReference>
<feature type="binding site" evidence="7">
    <location>
        <position position="134"/>
    </location>
    <ligand>
        <name>S-adenosyl-L-methionine</name>
        <dbReference type="ChEBI" id="CHEBI:59789"/>
    </ligand>
</feature>
<keyword evidence="4 7" id="KW-0808">Transferase</keyword>
<accession>A0ABW8ATE3</accession>
<comment type="caution">
    <text evidence="7">Lacks conserved residue(s) required for the propagation of feature annotation.</text>
</comment>
<dbReference type="CDD" id="cd02440">
    <property type="entry name" value="AdoMet_MTases"/>
    <property type="match status" value="1"/>
</dbReference>
<dbReference type="PROSITE" id="PS51625">
    <property type="entry name" value="SAM_MT_TRMB"/>
    <property type="match status" value="1"/>
</dbReference>
<protein>
    <recommendedName>
        <fullName evidence="7">tRNA (guanine-N(7)-)-methyltransferase</fullName>
        <ecNumber evidence="7">2.1.1.33</ecNumber>
    </recommendedName>
    <alternativeName>
        <fullName evidence="7">tRNA (guanine(46)-N(7))-methyltransferase</fullName>
    </alternativeName>
    <alternativeName>
        <fullName evidence="7">tRNA(m7G46)-methyltransferase</fullName>
    </alternativeName>
</protein>
<dbReference type="InterPro" id="IPR029063">
    <property type="entry name" value="SAM-dependent_MTases_sf"/>
</dbReference>
<sequence>MSDCVEPRAGAVRTYKLRRSRIGQTRRAALDTLLHRYALPEGELSLAGLFGDGVPVVLEIGFGVGTSTLAMADAEPELGVIAAEVHTPGVATLVQGLDEGGLTNVRVLVGDGRELLEERIPSGSLAGVRVFFPDPWPKARHHKRRLVEPAFVALVADRLAPGGLLHCATDWADYAQQMVEALDAEPRLTLSAERGRPAWRPVTRFEARAHQLGRPVVDLLAARS</sequence>
<dbReference type="NCBIfam" id="TIGR00091">
    <property type="entry name" value="tRNA (guanosine(46)-N7)-methyltransferase TrmB"/>
    <property type="match status" value="1"/>
</dbReference>
<comment type="catalytic activity">
    <reaction evidence="1 7">
        <text>guanosine(46) in tRNA + S-adenosyl-L-methionine = N(7)-methylguanosine(46) in tRNA + S-adenosyl-L-homocysteine</text>
        <dbReference type="Rhea" id="RHEA:42708"/>
        <dbReference type="Rhea" id="RHEA-COMP:10188"/>
        <dbReference type="Rhea" id="RHEA-COMP:10189"/>
        <dbReference type="ChEBI" id="CHEBI:57856"/>
        <dbReference type="ChEBI" id="CHEBI:59789"/>
        <dbReference type="ChEBI" id="CHEBI:74269"/>
        <dbReference type="ChEBI" id="CHEBI:74480"/>
        <dbReference type="EC" id="2.1.1.33"/>
    </reaction>
</comment>
<dbReference type="Gene3D" id="3.40.50.150">
    <property type="entry name" value="Vaccinia Virus protein VP39"/>
    <property type="match status" value="1"/>
</dbReference>
<feature type="binding site" evidence="7">
    <location>
        <position position="84"/>
    </location>
    <ligand>
        <name>S-adenosyl-L-methionine</name>
        <dbReference type="ChEBI" id="CHEBI:59789"/>
    </ligand>
</feature>
<gene>
    <name evidence="7 8" type="primary">trmB</name>
    <name evidence="8" type="ORF">ACIB24_21510</name>
</gene>
<dbReference type="PANTHER" id="PTHR23417">
    <property type="entry name" value="3-DEOXY-D-MANNO-OCTULOSONIC-ACID TRANSFERASE/TRNA GUANINE-N 7 - -METHYLTRANSFERASE"/>
    <property type="match status" value="1"/>
</dbReference>
<feature type="binding site" evidence="7">
    <location>
        <position position="59"/>
    </location>
    <ligand>
        <name>S-adenosyl-L-methionine</name>
        <dbReference type="ChEBI" id="CHEBI:59789"/>
    </ligand>
</feature>
<dbReference type="Pfam" id="PF02390">
    <property type="entry name" value="Methyltransf_4"/>
    <property type="match status" value="1"/>
</dbReference>
<evidence type="ECO:0000256" key="3">
    <source>
        <dbReference type="ARBA" id="ARBA00022603"/>
    </source>
</evidence>
<keyword evidence="5 7" id="KW-0949">S-adenosyl-L-methionine</keyword>
<keyword evidence="3 7" id="KW-0489">Methyltransferase</keyword>
<evidence type="ECO:0000256" key="4">
    <source>
        <dbReference type="ARBA" id="ARBA00022679"/>
    </source>
</evidence>
<comment type="similarity">
    <text evidence="7">Belongs to the class I-like SAM-binding methyltransferase superfamily. TrmB family.</text>
</comment>
<feature type="binding site" evidence="7">
    <location>
        <position position="170"/>
    </location>
    <ligand>
        <name>substrate</name>
    </ligand>
</feature>
<dbReference type="HAMAP" id="MF_01057">
    <property type="entry name" value="tRNA_methyltr_TrmB"/>
    <property type="match status" value="1"/>
</dbReference>
<evidence type="ECO:0000256" key="5">
    <source>
        <dbReference type="ARBA" id="ARBA00022691"/>
    </source>
</evidence>
<name>A0ABW8ATE3_9ACTN</name>
<keyword evidence="9" id="KW-1185">Reference proteome</keyword>
<dbReference type="PANTHER" id="PTHR23417:SF14">
    <property type="entry name" value="PENTACOTRIPEPTIDE-REPEAT REGION OF PRORP DOMAIN-CONTAINING PROTEIN"/>
    <property type="match status" value="1"/>
</dbReference>
<evidence type="ECO:0000313" key="8">
    <source>
        <dbReference type="EMBL" id="MFI7589654.1"/>
    </source>
</evidence>
<comment type="function">
    <text evidence="2 7">Catalyzes the formation of N(7)-methylguanine at position 46 (m7G46) in tRNA.</text>
</comment>
<comment type="caution">
    <text evidence="8">The sequence shown here is derived from an EMBL/GenBank/DDBJ whole genome shotgun (WGS) entry which is preliminary data.</text>
</comment>